<comment type="caution">
    <text evidence="2">The sequence shown here is derived from an EMBL/GenBank/DDBJ whole genome shotgun (WGS) entry which is preliminary data.</text>
</comment>
<name>A0A4R2R173_9PSEU</name>
<gene>
    <name evidence="2" type="ORF">EV191_105229</name>
</gene>
<dbReference type="RefSeq" id="WP_132877596.1">
    <property type="nucleotide sequence ID" value="NZ_SLXQ01000005.1"/>
</dbReference>
<keyword evidence="3" id="KW-1185">Reference proteome</keyword>
<accession>A0A4R2R173</accession>
<evidence type="ECO:0000259" key="1">
    <source>
        <dbReference type="Pfam" id="PF00198"/>
    </source>
</evidence>
<dbReference type="InterPro" id="IPR001078">
    <property type="entry name" value="2-oxoacid_DH_actylTfrase"/>
</dbReference>
<feature type="domain" description="2-oxoacid dehydrogenase acyltransferase catalytic" evidence="1">
    <location>
        <begin position="204"/>
        <end position="287"/>
    </location>
</feature>
<reference evidence="2 3" key="1">
    <citation type="submission" date="2019-03" db="EMBL/GenBank/DDBJ databases">
        <title>Genomic Encyclopedia of Type Strains, Phase IV (KMG-IV): sequencing the most valuable type-strain genomes for metagenomic binning, comparative biology and taxonomic classification.</title>
        <authorList>
            <person name="Goeker M."/>
        </authorList>
    </citation>
    <scope>NUCLEOTIDE SEQUENCE [LARGE SCALE GENOMIC DNA]</scope>
    <source>
        <strain evidence="2 3">DSM 45765</strain>
    </source>
</reference>
<dbReference type="SUPFAM" id="SSF52777">
    <property type="entry name" value="CoA-dependent acyltransferases"/>
    <property type="match status" value="1"/>
</dbReference>
<dbReference type="AlphaFoldDB" id="A0A4R2R173"/>
<dbReference type="InterPro" id="IPR023213">
    <property type="entry name" value="CAT-like_dom_sf"/>
</dbReference>
<keyword evidence="2" id="KW-0012">Acyltransferase</keyword>
<dbReference type="GO" id="GO:0016746">
    <property type="term" value="F:acyltransferase activity"/>
    <property type="evidence" value="ECO:0007669"/>
    <property type="project" value="UniProtKB-KW"/>
</dbReference>
<dbReference type="EMBL" id="SLXQ01000005">
    <property type="protein sequence ID" value="TCP53165.1"/>
    <property type="molecule type" value="Genomic_DNA"/>
</dbReference>
<proteinExistence type="predicted"/>
<dbReference type="InterPro" id="IPR045257">
    <property type="entry name" value="E2/Pdx1"/>
</dbReference>
<evidence type="ECO:0000313" key="3">
    <source>
        <dbReference type="Proteomes" id="UP000294911"/>
    </source>
</evidence>
<protein>
    <submittedName>
        <fullName evidence="2">2-oxoacid dehydrogenase/acyltransferase catalytic subunit</fullName>
    </submittedName>
</protein>
<dbReference type="PANTHER" id="PTHR23151:SF90">
    <property type="entry name" value="DIHYDROLIPOYLLYSINE-RESIDUE ACETYLTRANSFERASE COMPONENT OF PYRUVATE DEHYDROGENASE COMPLEX, MITOCHONDRIAL-RELATED"/>
    <property type="match status" value="1"/>
</dbReference>
<dbReference type="Pfam" id="PF00198">
    <property type="entry name" value="2-oxoacid_dh"/>
    <property type="match status" value="1"/>
</dbReference>
<dbReference type="Gene3D" id="3.30.559.10">
    <property type="entry name" value="Chloramphenicol acetyltransferase-like domain"/>
    <property type="match status" value="1"/>
</dbReference>
<evidence type="ECO:0000313" key="2">
    <source>
        <dbReference type="EMBL" id="TCP53165.1"/>
    </source>
</evidence>
<keyword evidence="2" id="KW-0808">Transferase</keyword>
<dbReference type="GO" id="GO:0006086">
    <property type="term" value="P:pyruvate decarboxylation to acetyl-CoA"/>
    <property type="evidence" value="ECO:0007669"/>
    <property type="project" value="InterPro"/>
</dbReference>
<dbReference type="Proteomes" id="UP000294911">
    <property type="component" value="Unassembled WGS sequence"/>
</dbReference>
<dbReference type="PANTHER" id="PTHR23151">
    <property type="entry name" value="DIHYDROLIPOAMIDE ACETYL/SUCCINYL-TRANSFERASE-RELATED"/>
    <property type="match status" value="1"/>
</dbReference>
<dbReference type="GO" id="GO:0045254">
    <property type="term" value="C:pyruvate dehydrogenase complex"/>
    <property type="evidence" value="ECO:0007669"/>
    <property type="project" value="InterPro"/>
</dbReference>
<organism evidence="2 3">
    <name type="scientific">Tamaricihabitans halophyticus</name>
    <dbReference type="NCBI Taxonomy" id="1262583"/>
    <lineage>
        <taxon>Bacteria</taxon>
        <taxon>Bacillati</taxon>
        <taxon>Actinomycetota</taxon>
        <taxon>Actinomycetes</taxon>
        <taxon>Pseudonocardiales</taxon>
        <taxon>Pseudonocardiaceae</taxon>
        <taxon>Tamaricihabitans</taxon>
    </lineage>
</organism>
<sequence length="289" mass="30761">MGRPTTNGSASPDSTHLDLAVDNVRRLANTGPDPRRPRAVEVRRFPTIRRLVLAAVRAGRTAVPMHGLFEVDLTEARRQLDTGQMSLTAFVVASVGRAAALHPEVHAYRNWRGDLRMHHFVDIATLIEIPSDGGKFGLAHVVRDADIRNADEVSGELDAVKANPKRSANGRKLNKATRAAIRVPGLASAAAVVARRSSRLRRMSGTVSVTSVGMFGGGGGYAMAPPGPSSLKVVVGGASVRPAIIDGEVVPREMLNLTVTFDHNVLDGAPAARFVADLRRIIESAEVLG</sequence>
<dbReference type="OrthoDB" id="9805770at2"/>